<keyword evidence="1" id="KW-0812">Transmembrane</keyword>
<name>A0A7S3VHU9_DUNTE</name>
<keyword evidence="1" id="KW-0472">Membrane</keyword>
<accession>A0A7S3VHU9</accession>
<evidence type="ECO:0000313" key="2">
    <source>
        <dbReference type="EMBL" id="CAE0485368.1"/>
    </source>
</evidence>
<dbReference type="AlphaFoldDB" id="A0A7S3VHU9"/>
<protein>
    <submittedName>
        <fullName evidence="2">Uncharacterized protein</fullName>
    </submittedName>
</protein>
<proteinExistence type="predicted"/>
<gene>
    <name evidence="2" type="ORF">DTER00134_LOCUS407</name>
</gene>
<feature type="transmembrane region" description="Helical" evidence="1">
    <location>
        <begin position="34"/>
        <end position="55"/>
    </location>
</feature>
<reference evidence="2" key="1">
    <citation type="submission" date="2021-01" db="EMBL/GenBank/DDBJ databases">
        <authorList>
            <person name="Corre E."/>
            <person name="Pelletier E."/>
            <person name="Niang G."/>
            <person name="Scheremetjew M."/>
            <person name="Finn R."/>
            <person name="Kale V."/>
            <person name="Holt S."/>
            <person name="Cochrane G."/>
            <person name="Meng A."/>
            <person name="Brown T."/>
            <person name="Cohen L."/>
        </authorList>
    </citation>
    <scope>NUCLEOTIDE SEQUENCE</scope>
    <source>
        <strain evidence="2">CCMP1320</strain>
    </source>
</reference>
<organism evidence="2">
    <name type="scientific">Dunaliella tertiolecta</name>
    <name type="common">Green alga</name>
    <dbReference type="NCBI Taxonomy" id="3047"/>
    <lineage>
        <taxon>Eukaryota</taxon>
        <taxon>Viridiplantae</taxon>
        <taxon>Chlorophyta</taxon>
        <taxon>core chlorophytes</taxon>
        <taxon>Chlorophyceae</taxon>
        <taxon>CS clade</taxon>
        <taxon>Chlamydomonadales</taxon>
        <taxon>Dunaliellaceae</taxon>
        <taxon>Dunaliella</taxon>
    </lineage>
</organism>
<dbReference type="EMBL" id="HBIP01000926">
    <property type="protein sequence ID" value="CAE0485368.1"/>
    <property type="molecule type" value="Transcribed_RNA"/>
</dbReference>
<evidence type="ECO:0000256" key="1">
    <source>
        <dbReference type="SAM" id="Phobius"/>
    </source>
</evidence>
<keyword evidence="1" id="KW-1133">Transmembrane helix</keyword>
<sequence length="148" mass="16572">MEGAAREDPKQRRRVEVYQEENFEGADLTRTVHIGWGVTLGAAMIFLCFGMSAITQNRSWNVSFKWLQRRVGAQFGTMTYLITSNVLYYHDGDRWVTRDVAKIVDSLRNRSFSQHSAAKPALDVDAISSSHRGDGISRGFAADAAAQQ</sequence>